<evidence type="ECO:0000256" key="1">
    <source>
        <dbReference type="ARBA" id="ARBA00022676"/>
    </source>
</evidence>
<keyword evidence="2 5" id="KW-0808">Transferase</keyword>
<dbReference type="AlphaFoldDB" id="A0A7G7CQU4"/>
<dbReference type="CDD" id="cd03794">
    <property type="entry name" value="GT4_WbuB-like"/>
    <property type="match status" value="1"/>
</dbReference>
<sequence length="430" mass="48787">MKILVVSQYWSPENGIPQRRWNWLSDLLISAGHELVVLAPPPHYERKVTWRRWAKQVFRSGKRREPLKSRETIYRVGFVPDTRSLTSRILNQAIVALTTLYVGCSLKRTQDFSPDVVVGTVPALPTAIVAQILGRAFNRPYVIDLRDAWPELLEESRHWNKSLGHKSLREKVLSKGPLQLLLWTTKRALDWSLRRASGVILTSSELLKELEEKHKGNGKQQLLLVRNVFPSETSHEQKGTRQQHDSLSQLNVLYAGTLGRAQNLTNAIDALRECRANGYNVHLRFVGTGAARDQLVRSSVDLKDFIEFFPRAEADSLEEHYLWADTALVHLTDWPALRKAVPSKLYELMEHNIHITAVVGGEAAQLVSAADAGTVVEPENPSQLSRRWAQLIEEPGLLNVSETGKEWVTKQRTNVTAELLERFFAQIRNG</sequence>
<evidence type="ECO:0000313" key="5">
    <source>
        <dbReference type="EMBL" id="QNE89960.1"/>
    </source>
</evidence>
<dbReference type="EMBL" id="CP059404">
    <property type="protein sequence ID" value="QNE89960.1"/>
    <property type="molecule type" value="Genomic_DNA"/>
</dbReference>
<keyword evidence="1" id="KW-0328">Glycosyltransferase</keyword>
<proteinExistence type="predicted"/>
<dbReference type="InterPro" id="IPR028098">
    <property type="entry name" value="Glyco_trans_4-like_N"/>
</dbReference>
<dbReference type="Pfam" id="PF13579">
    <property type="entry name" value="Glyco_trans_4_4"/>
    <property type="match status" value="1"/>
</dbReference>
<dbReference type="GO" id="GO:0016758">
    <property type="term" value="F:hexosyltransferase activity"/>
    <property type="evidence" value="ECO:0007669"/>
    <property type="project" value="TreeGrafter"/>
</dbReference>
<protein>
    <submittedName>
        <fullName evidence="5">Glycosyltransferase family 4 protein</fullName>
    </submittedName>
</protein>
<dbReference type="RefSeq" id="WP_185176334.1">
    <property type="nucleotide sequence ID" value="NZ_CP059404.1"/>
</dbReference>
<dbReference type="InterPro" id="IPR050194">
    <property type="entry name" value="Glycosyltransferase_grp1"/>
</dbReference>
<feature type="domain" description="Glycosyltransferase subfamily 4-like N-terminal" evidence="4">
    <location>
        <begin position="18"/>
        <end position="213"/>
    </location>
</feature>
<dbReference type="GO" id="GO:1901137">
    <property type="term" value="P:carbohydrate derivative biosynthetic process"/>
    <property type="evidence" value="ECO:0007669"/>
    <property type="project" value="UniProtKB-ARBA"/>
</dbReference>
<feature type="domain" description="Glycosyl transferase family 1" evidence="3">
    <location>
        <begin position="249"/>
        <end position="397"/>
    </location>
</feature>
<dbReference type="Proteomes" id="UP000515743">
    <property type="component" value="Chromosome"/>
</dbReference>
<evidence type="ECO:0000256" key="2">
    <source>
        <dbReference type="ARBA" id="ARBA00022679"/>
    </source>
</evidence>
<dbReference type="KEGG" id="cik:H0194_02700"/>
<dbReference type="GO" id="GO:1903509">
    <property type="term" value="P:liposaccharide metabolic process"/>
    <property type="evidence" value="ECO:0007669"/>
    <property type="project" value="UniProtKB-ARBA"/>
</dbReference>
<dbReference type="SUPFAM" id="SSF53756">
    <property type="entry name" value="UDP-Glycosyltransferase/glycogen phosphorylase"/>
    <property type="match status" value="1"/>
</dbReference>
<dbReference type="Pfam" id="PF00534">
    <property type="entry name" value="Glycos_transf_1"/>
    <property type="match status" value="1"/>
</dbReference>
<evidence type="ECO:0000259" key="4">
    <source>
        <dbReference type="Pfam" id="PF13579"/>
    </source>
</evidence>
<keyword evidence="6" id="KW-1185">Reference proteome</keyword>
<name>A0A7G7CQU4_9CORY</name>
<organism evidence="5 6">
    <name type="scientific">Corynebacterium incognita</name>
    <dbReference type="NCBI Taxonomy" id="2754725"/>
    <lineage>
        <taxon>Bacteria</taxon>
        <taxon>Bacillati</taxon>
        <taxon>Actinomycetota</taxon>
        <taxon>Actinomycetes</taxon>
        <taxon>Mycobacteriales</taxon>
        <taxon>Corynebacteriaceae</taxon>
        <taxon>Corynebacterium</taxon>
    </lineage>
</organism>
<accession>A0A7G7CQU4</accession>
<gene>
    <name evidence="5" type="ORF">H0194_02700</name>
</gene>
<dbReference type="PANTHER" id="PTHR45947:SF3">
    <property type="entry name" value="SULFOQUINOVOSYL TRANSFERASE SQD2"/>
    <property type="match status" value="1"/>
</dbReference>
<dbReference type="PANTHER" id="PTHR45947">
    <property type="entry name" value="SULFOQUINOVOSYL TRANSFERASE SQD2"/>
    <property type="match status" value="1"/>
</dbReference>
<evidence type="ECO:0000259" key="3">
    <source>
        <dbReference type="Pfam" id="PF00534"/>
    </source>
</evidence>
<reference evidence="5 6" key="1">
    <citation type="submission" date="2020-07" db="EMBL/GenBank/DDBJ databases">
        <title>Complete genome and description of Corynebacterium incognita strain Marseille-Q3630 sp. nov.</title>
        <authorList>
            <person name="Boxberger M."/>
        </authorList>
    </citation>
    <scope>NUCLEOTIDE SEQUENCE [LARGE SCALE GENOMIC DNA]</scope>
    <source>
        <strain evidence="5 6">Marseille-Q3630</strain>
    </source>
</reference>
<evidence type="ECO:0000313" key="6">
    <source>
        <dbReference type="Proteomes" id="UP000515743"/>
    </source>
</evidence>
<dbReference type="Gene3D" id="3.40.50.2000">
    <property type="entry name" value="Glycogen Phosphorylase B"/>
    <property type="match status" value="2"/>
</dbReference>
<dbReference type="InterPro" id="IPR001296">
    <property type="entry name" value="Glyco_trans_1"/>
</dbReference>